<gene>
    <name evidence="1" type="ORF">PDE_06299</name>
</gene>
<evidence type="ECO:0000313" key="1">
    <source>
        <dbReference type="EMBL" id="EPS31344.1"/>
    </source>
</evidence>
<protein>
    <submittedName>
        <fullName evidence="1">Uncharacterized protein</fullName>
    </submittedName>
</protein>
<sequence>MSQQYHADTKGTDIVEWFPERVQNKTCNIGTCDLLDRCGHVSHGSSASVAGTITNELLLVVMGCEAGVISRPWMQWAGLQEPQICLGTQTEGEGISLN</sequence>
<dbReference type="AlphaFoldDB" id="S7ZM17"/>
<dbReference type="EMBL" id="KB644413">
    <property type="protein sequence ID" value="EPS31344.1"/>
    <property type="molecule type" value="Genomic_DNA"/>
</dbReference>
<dbReference type="Proteomes" id="UP000019376">
    <property type="component" value="Unassembled WGS sequence"/>
</dbReference>
<organism evidence="1 2">
    <name type="scientific">Penicillium oxalicum (strain 114-2 / CGMCC 5302)</name>
    <name type="common">Penicillium decumbens</name>
    <dbReference type="NCBI Taxonomy" id="933388"/>
    <lineage>
        <taxon>Eukaryota</taxon>
        <taxon>Fungi</taxon>
        <taxon>Dikarya</taxon>
        <taxon>Ascomycota</taxon>
        <taxon>Pezizomycotina</taxon>
        <taxon>Eurotiomycetes</taxon>
        <taxon>Eurotiomycetidae</taxon>
        <taxon>Eurotiales</taxon>
        <taxon>Aspergillaceae</taxon>
        <taxon>Penicillium</taxon>
    </lineage>
</organism>
<keyword evidence="2" id="KW-1185">Reference proteome</keyword>
<reference evidence="1 2" key="1">
    <citation type="journal article" date="2013" name="PLoS ONE">
        <title>Genomic and secretomic analyses reveal unique features of the lignocellulolytic enzyme system of Penicillium decumbens.</title>
        <authorList>
            <person name="Liu G."/>
            <person name="Zhang L."/>
            <person name="Wei X."/>
            <person name="Zou G."/>
            <person name="Qin Y."/>
            <person name="Ma L."/>
            <person name="Li J."/>
            <person name="Zheng H."/>
            <person name="Wang S."/>
            <person name="Wang C."/>
            <person name="Xun L."/>
            <person name="Zhao G.-P."/>
            <person name="Zhou Z."/>
            <person name="Qu Y."/>
        </authorList>
    </citation>
    <scope>NUCLEOTIDE SEQUENCE [LARGE SCALE GENOMIC DNA]</scope>
    <source>
        <strain evidence="2">114-2 / CGMCC 5302</strain>
    </source>
</reference>
<evidence type="ECO:0000313" key="2">
    <source>
        <dbReference type="Proteomes" id="UP000019376"/>
    </source>
</evidence>
<dbReference type="HOGENOM" id="CLU_2334309_0_0_1"/>
<name>S7ZM17_PENO1</name>
<accession>S7ZM17</accession>
<proteinExistence type="predicted"/>